<dbReference type="Proteomes" id="UP001212097">
    <property type="component" value="Chromosome"/>
</dbReference>
<evidence type="ECO:0000313" key="3">
    <source>
        <dbReference type="Proteomes" id="UP001212097"/>
    </source>
</evidence>
<protein>
    <submittedName>
        <fullName evidence="2">Septum formation initiator family protein</fullName>
    </submittedName>
</protein>
<feature type="compositionally biased region" description="Low complexity" evidence="1">
    <location>
        <begin position="125"/>
        <end position="150"/>
    </location>
</feature>
<feature type="region of interest" description="Disordered" evidence="1">
    <location>
        <begin position="108"/>
        <end position="150"/>
    </location>
</feature>
<name>A0ABY7R0V9_9ACTN</name>
<sequence>MGAAILMVLIMITPSLGIYFSQRSQLAHIRDEEAQTHASISALQDETKRWHDPDYVRAQARAQLGWVMPGETGYQVIGEDGKVIGSTTSLDEKDPATQASADAHWWRQAAESIQDADHPAPPTATPGAMTTPAMTSTASARPSSPSPSHR</sequence>
<reference evidence="2 3" key="1">
    <citation type="submission" date="2023-01" db="EMBL/GenBank/DDBJ databases">
        <authorList>
            <person name="Lee S.H."/>
            <person name="Jung H.S."/>
            <person name="Yun J.U."/>
        </authorList>
    </citation>
    <scope>NUCLEOTIDE SEQUENCE [LARGE SCALE GENOMIC DNA]</scope>
    <source>
        <strain evidence="2 3">CBA3108</strain>
    </source>
</reference>
<reference evidence="2 3" key="2">
    <citation type="submission" date="2023-06" db="EMBL/GenBank/DDBJ databases">
        <title>The Gram-positive Non-spore-bearing Anaerobic Bacilli of Human Feces.</title>
        <authorList>
            <person name="Eggerth A.H."/>
        </authorList>
    </citation>
    <scope>NUCLEOTIDE SEQUENCE [LARGE SCALE GENOMIC DNA]</scope>
    <source>
        <strain evidence="2 3">CBA3108</strain>
    </source>
</reference>
<dbReference type="RefSeq" id="WP_271418580.1">
    <property type="nucleotide sequence ID" value="NZ_CP115668.1"/>
</dbReference>
<evidence type="ECO:0000256" key="1">
    <source>
        <dbReference type="SAM" id="MobiDB-lite"/>
    </source>
</evidence>
<gene>
    <name evidence="2" type="ORF">O6R08_02395</name>
</gene>
<dbReference type="EMBL" id="CP115668">
    <property type="protein sequence ID" value="WCC80399.1"/>
    <property type="molecule type" value="Genomic_DNA"/>
</dbReference>
<evidence type="ECO:0000313" key="2">
    <source>
        <dbReference type="EMBL" id="WCC80399.1"/>
    </source>
</evidence>
<proteinExistence type="predicted"/>
<dbReference type="InterPro" id="IPR007060">
    <property type="entry name" value="FtsL/DivIC"/>
</dbReference>
<accession>A0ABY7R0V9</accession>
<organism evidence="2 3">
    <name type="scientific">Cutibacterium equinum</name>
    <dbReference type="NCBI Taxonomy" id="3016342"/>
    <lineage>
        <taxon>Bacteria</taxon>
        <taxon>Bacillati</taxon>
        <taxon>Actinomycetota</taxon>
        <taxon>Actinomycetes</taxon>
        <taxon>Propionibacteriales</taxon>
        <taxon>Propionibacteriaceae</taxon>
        <taxon>Cutibacterium</taxon>
    </lineage>
</organism>
<keyword evidence="3" id="KW-1185">Reference proteome</keyword>
<dbReference type="Pfam" id="PF04977">
    <property type="entry name" value="DivIC"/>
    <property type="match status" value="1"/>
</dbReference>